<sequence>MITLFYAPGACSLAPHIVLEWIGAPYKAVKTAIGSPELLALNPAGAVPAISEEDGWHLTQASAILDYITQLHPEADLAGGSSPREKAEAHKWSAFLTSDVHASFWPIFMPDRYSTDAEKKAQDQVVEAGKIMAAKKFTILNAHMEGRDWILGEGRGKPSYLDAYAFPMLRWGASKLPEGLKPWPNLLELTKRLYADPAVDRVLAVEATA</sequence>
<dbReference type="InterPro" id="IPR040079">
    <property type="entry name" value="Glutathione_S-Trfase"/>
</dbReference>
<dbReference type="CDD" id="cd03057">
    <property type="entry name" value="GST_N_Beta"/>
    <property type="match status" value="1"/>
</dbReference>
<comment type="caution">
    <text evidence="2">The sequence shown here is derived from an EMBL/GenBank/DDBJ whole genome shotgun (WGS) entry which is preliminary data.</text>
</comment>
<name>A0ABT8D828_9RHOB</name>
<organism evidence="2 3">
    <name type="scientific">Paracoccus cavernae</name>
    <dbReference type="NCBI Taxonomy" id="1571207"/>
    <lineage>
        <taxon>Bacteria</taxon>
        <taxon>Pseudomonadati</taxon>
        <taxon>Pseudomonadota</taxon>
        <taxon>Alphaproteobacteria</taxon>
        <taxon>Rhodobacterales</taxon>
        <taxon>Paracoccaceae</taxon>
        <taxon>Paracoccus</taxon>
    </lineage>
</organism>
<proteinExistence type="predicted"/>
<keyword evidence="3" id="KW-1185">Reference proteome</keyword>
<protein>
    <submittedName>
        <fullName evidence="2">Glutathione S-transferase N-terminal domain-containing protein</fullName>
    </submittedName>
</protein>
<dbReference type="SFLD" id="SFLDS00019">
    <property type="entry name" value="Glutathione_Transferase_(cytos"/>
    <property type="match status" value="1"/>
</dbReference>
<dbReference type="InterPro" id="IPR036249">
    <property type="entry name" value="Thioredoxin-like_sf"/>
</dbReference>
<dbReference type="Gene3D" id="3.40.30.10">
    <property type="entry name" value="Glutaredoxin"/>
    <property type="match status" value="1"/>
</dbReference>
<dbReference type="InterPro" id="IPR004046">
    <property type="entry name" value="GST_C"/>
</dbReference>
<gene>
    <name evidence="2" type="ORF">QWZ10_09590</name>
</gene>
<dbReference type="Proteomes" id="UP001243846">
    <property type="component" value="Unassembled WGS sequence"/>
</dbReference>
<dbReference type="PROSITE" id="PS50405">
    <property type="entry name" value="GST_CTER"/>
    <property type="match status" value="1"/>
</dbReference>
<dbReference type="PANTHER" id="PTHR44051">
    <property type="entry name" value="GLUTATHIONE S-TRANSFERASE-RELATED"/>
    <property type="match status" value="1"/>
</dbReference>
<dbReference type="EMBL" id="JAUFRC010000001">
    <property type="protein sequence ID" value="MDN3712002.1"/>
    <property type="molecule type" value="Genomic_DNA"/>
</dbReference>
<dbReference type="Pfam" id="PF13417">
    <property type="entry name" value="GST_N_3"/>
    <property type="match status" value="1"/>
</dbReference>
<dbReference type="Pfam" id="PF00043">
    <property type="entry name" value="GST_C"/>
    <property type="match status" value="1"/>
</dbReference>
<accession>A0ABT8D828</accession>
<evidence type="ECO:0000313" key="2">
    <source>
        <dbReference type="EMBL" id="MDN3712002.1"/>
    </source>
</evidence>
<dbReference type="RefSeq" id="WP_377683927.1">
    <property type="nucleotide sequence ID" value="NZ_JBHMDZ010000002.1"/>
</dbReference>
<evidence type="ECO:0000259" key="1">
    <source>
        <dbReference type="PROSITE" id="PS50405"/>
    </source>
</evidence>
<reference evidence="3" key="1">
    <citation type="journal article" date="2019" name="Int. J. Syst. Evol. Microbiol.">
        <title>The Global Catalogue of Microorganisms (GCM) 10K type strain sequencing project: providing services to taxonomists for standard genome sequencing and annotation.</title>
        <authorList>
            <consortium name="The Broad Institute Genomics Platform"/>
            <consortium name="The Broad Institute Genome Sequencing Center for Infectious Disease"/>
            <person name="Wu L."/>
            <person name="Ma J."/>
        </authorList>
    </citation>
    <scope>NUCLEOTIDE SEQUENCE [LARGE SCALE GENOMIC DNA]</scope>
    <source>
        <strain evidence="3">CECT 8482</strain>
    </source>
</reference>
<dbReference type="InterPro" id="IPR036282">
    <property type="entry name" value="Glutathione-S-Trfase_C_sf"/>
</dbReference>
<dbReference type="Gene3D" id="1.20.1050.10">
    <property type="match status" value="1"/>
</dbReference>
<dbReference type="SFLD" id="SFLDG00358">
    <property type="entry name" value="Main_(cytGST)"/>
    <property type="match status" value="1"/>
</dbReference>
<dbReference type="CDD" id="cd03188">
    <property type="entry name" value="GST_C_Beta"/>
    <property type="match status" value="1"/>
</dbReference>
<dbReference type="PANTHER" id="PTHR44051:SF8">
    <property type="entry name" value="GLUTATHIONE S-TRANSFERASE GSTA"/>
    <property type="match status" value="1"/>
</dbReference>
<dbReference type="SUPFAM" id="SSF52833">
    <property type="entry name" value="Thioredoxin-like"/>
    <property type="match status" value="1"/>
</dbReference>
<dbReference type="SFLD" id="SFLDG01150">
    <property type="entry name" value="Main.1:_Beta-like"/>
    <property type="match status" value="1"/>
</dbReference>
<dbReference type="SUPFAM" id="SSF47616">
    <property type="entry name" value="GST C-terminal domain-like"/>
    <property type="match status" value="1"/>
</dbReference>
<dbReference type="InterPro" id="IPR010987">
    <property type="entry name" value="Glutathione-S-Trfase_C-like"/>
</dbReference>
<evidence type="ECO:0000313" key="3">
    <source>
        <dbReference type="Proteomes" id="UP001243846"/>
    </source>
</evidence>
<feature type="domain" description="GST C-terminal" evidence="1">
    <location>
        <begin position="82"/>
        <end position="209"/>
    </location>
</feature>
<dbReference type="InterPro" id="IPR004045">
    <property type="entry name" value="Glutathione_S-Trfase_N"/>
</dbReference>